<comment type="caution">
    <text evidence="2">The sequence shown here is derived from an EMBL/GenBank/DDBJ whole genome shotgun (WGS) entry which is preliminary data.</text>
</comment>
<dbReference type="EMBL" id="JAAOYO010000004">
    <property type="protein sequence ID" value="NII42259.1"/>
    <property type="molecule type" value="Genomic_DNA"/>
</dbReference>
<sequence>MDIARDYGVRVVMGHLPDDLLGAYSPLESRIYLDIRLTPSERRSVLAHELGHVFHGHTCDTGRDSAIERQADSYAATLLVHPEDYAALERVSPDTHYIAEELNVTPAVVHDFRRYVLRKFGPRIYAGHRLVSA</sequence>
<feature type="domain" description="IrrE N-terminal-like" evidence="1">
    <location>
        <begin position="25"/>
        <end position="109"/>
    </location>
</feature>
<reference evidence="2 3" key="1">
    <citation type="submission" date="2020-03" db="EMBL/GenBank/DDBJ databases">
        <title>Above-ground endophytic microbial communities from plants in different locations in the United States.</title>
        <authorList>
            <person name="Frank C."/>
        </authorList>
    </citation>
    <scope>NUCLEOTIDE SEQUENCE [LARGE SCALE GENOMIC DNA]</scope>
    <source>
        <strain evidence="2 3">WW7</strain>
    </source>
</reference>
<protein>
    <submittedName>
        <fullName evidence="2">Zn-dependent peptidase ImmA (M78 family)</fullName>
    </submittedName>
</protein>
<name>A0ABX0TEF1_9MICO</name>
<accession>A0ABX0TEF1</accession>
<evidence type="ECO:0000313" key="2">
    <source>
        <dbReference type="EMBL" id="NII42259.1"/>
    </source>
</evidence>
<evidence type="ECO:0000313" key="3">
    <source>
        <dbReference type="Proteomes" id="UP001318300"/>
    </source>
</evidence>
<proteinExistence type="predicted"/>
<dbReference type="InterPro" id="IPR010359">
    <property type="entry name" value="IrrE_HExxH"/>
</dbReference>
<organism evidence="2 3">
    <name type="scientific">Curtobacterium salicis</name>
    <dbReference type="NCBI Taxonomy" id="1779862"/>
    <lineage>
        <taxon>Bacteria</taxon>
        <taxon>Bacillati</taxon>
        <taxon>Actinomycetota</taxon>
        <taxon>Actinomycetes</taxon>
        <taxon>Micrococcales</taxon>
        <taxon>Microbacteriaceae</taxon>
        <taxon>Curtobacterium</taxon>
    </lineage>
</organism>
<dbReference type="RefSeq" id="WP_166781237.1">
    <property type="nucleotide sequence ID" value="NZ_JAAOYO010000004.1"/>
</dbReference>
<dbReference type="Gene3D" id="1.10.10.2910">
    <property type="match status" value="1"/>
</dbReference>
<evidence type="ECO:0000259" key="1">
    <source>
        <dbReference type="Pfam" id="PF06114"/>
    </source>
</evidence>
<dbReference type="Pfam" id="PF06114">
    <property type="entry name" value="Peptidase_M78"/>
    <property type="match status" value="1"/>
</dbReference>
<dbReference type="Proteomes" id="UP001318300">
    <property type="component" value="Unassembled WGS sequence"/>
</dbReference>
<keyword evidence="3" id="KW-1185">Reference proteome</keyword>
<gene>
    <name evidence="2" type="ORF">E9228_002917</name>
</gene>